<dbReference type="OrthoDB" id="134501at2"/>
<dbReference type="Proteomes" id="UP000009036">
    <property type="component" value="Chromosome"/>
</dbReference>
<dbReference type="EMBL" id="AJGV01000001">
    <property type="protein sequence ID" value="EJJ09134.1"/>
    <property type="molecule type" value="Genomic_DNA"/>
</dbReference>
<organism evidence="1">
    <name type="scientific">Streptomyces auratus AGR0001</name>
    <dbReference type="NCBI Taxonomy" id="1160718"/>
    <lineage>
        <taxon>Bacteria</taxon>
        <taxon>Bacillati</taxon>
        <taxon>Actinomycetota</taxon>
        <taxon>Actinomycetes</taxon>
        <taxon>Kitasatosporales</taxon>
        <taxon>Streptomycetaceae</taxon>
        <taxon>Streptomyces</taxon>
    </lineage>
</organism>
<evidence type="ECO:0000313" key="1">
    <source>
        <dbReference type="EMBL" id="EJJ09134.1"/>
    </source>
</evidence>
<name>J1RX42_9ACTN</name>
<protein>
    <submittedName>
        <fullName evidence="1">Uncharacterized protein</fullName>
    </submittedName>
</protein>
<sequence length="351" mass="37480">MGLMAHQDDNRHPICRLPALWSKRLAWEPVALTAGVGLIAVAGRRGGVRVLDLDGGEERGHFALPGGVTDLALSPDGHHLALVGPRGYGLWRALDGRLITRTTAASCIRACWMRPGVVAIAEGSQVIVYDTDGVAQWSTAPLPKTATDIASAQGGRLLAVSLAGQVRCFMPMRREPVAVHEYGDAPDGLTLSVDGRWAVCSTRQRKTLLWETHRPTTRPVECADTSGRHAPVFSESGRKLAVPAERHLSLWSIGPRRPARWAVLPVCASALAWQPGAGDTLATAGSDYTVRLWRAGPDSRWGGCTSLTAGRLTSPVTSLAWIGRRMLSVAERGGRITLLDVSGDTPPRPGG</sequence>
<reference evidence="2" key="2">
    <citation type="submission" date="2021-04" db="EMBL/GenBank/DDBJ databases">
        <authorList>
            <person name="Wen M.-L."/>
            <person name="Han X.-L."/>
            <person name="Xiong J."/>
        </authorList>
    </citation>
    <scope>NUCLEOTIDE SEQUENCE</scope>
    <source>
        <strain evidence="2">AGR0001</strain>
    </source>
</reference>
<proteinExistence type="predicted"/>
<dbReference type="Gene3D" id="2.130.10.10">
    <property type="entry name" value="YVTN repeat-like/Quinoprotein amine dehydrogenase"/>
    <property type="match status" value="2"/>
</dbReference>
<reference evidence="1" key="1">
    <citation type="journal article" date="2012" name="J. Bacteriol.">
        <title>Genome Sequence of Streptomyces auratus Strain AGR0001, a Phoslactomycin-Producing Actinomycete.</title>
        <authorList>
            <person name="Han X."/>
            <person name="Li M."/>
            <person name="Ding Z."/>
            <person name="Zhao J."/>
            <person name="Ji K."/>
            <person name="Wen M."/>
            <person name="Lu T."/>
        </authorList>
    </citation>
    <scope>NUCLEOTIDE SEQUENCE [LARGE SCALE GENOMIC DNA]</scope>
    <source>
        <strain evidence="1">AGR0001</strain>
    </source>
</reference>
<dbReference type="STRING" id="1160718.SU9_00055"/>
<gene>
    <name evidence="1" type="ORF">SU9_00055</name>
    <name evidence="2" type="ORF">SU9_031480</name>
</gene>
<keyword evidence="3" id="KW-1185">Reference proteome</keyword>
<dbReference type="eggNOG" id="COG2319">
    <property type="taxonomic scope" value="Bacteria"/>
</dbReference>
<dbReference type="SUPFAM" id="SSF50969">
    <property type="entry name" value="YVTN repeat-like/Quinoprotein amine dehydrogenase"/>
    <property type="match status" value="1"/>
</dbReference>
<evidence type="ECO:0000313" key="2">
    <source>
        <dbReference type="EMBL" id="QTZ96483.1"/>
    </source>
</evidence>
<dbReference type="InterPro" id="IPR011044">
    <property type="entry name" value="Quino_amine_DH_bsu"/>
</dbReference>
<dbReference type="HOGENOM" id="CLU_067065_0_0_11"/>
<dbReference type="PATRIC" id="fig|1160718.3.peg.12"/>
<dbReference type="KEGG" id="sauh:SU9_031480"/>
<accession>J1RX42</accession>
<dbReference type="EMBL" id="CP072931">
    <property type="protein sequence ID" value="QTZ96483.1"/>
    <property type="molecule type" value="Genomic_DNA"/>
</dbReference>
<dbReference type="AlphaFoldDB" id="J1RX42"/>
<dbReference type="InterPro" id="IPR015943">
    <property type="entry name" value="WD40/YVTN_repeat-like_dom_sf"/>
</dbReference>
<evidence type="ECO:0000313" key="3">
    <source>
        <dbReference type="Proteomes" id="UP000009036"/>
    </source>
</evidence>